<dbReference type="Proteomes" id="UP000002385">
    <property type="component" value="Chromosome"/>
</dbReference>
<dbReference type="EMBL" id="CP001298">
    <property type="protein sequence ID" value="ACK82822.1"/>
    <property type="molecule type" value="Genomic_DNA"/>
</dbReference>
<accession>B7KW06</accession>
<proteinExistence type="predicted"/>
<evidence type="ECO:0008006" key="4">
    <source>
        <dbReference type="Google" id="ProtNLM"/>
    </source>
</evidence>
<name>B7KW06_METC4</name>
<feature type="compositionally biased region" description="Basic and acidic residues" evidence="1">
    <location>
        <begin position="357"/>
        <end position="379"/>
    </location>
</feature>
<dbReference type="HOGENOM" id="CLU_575944_0_0_5"/>
<reference evidence="3" key="1">
    <citation type="submission" date="2008-12" db="EMBL/GenBank/DDBJ databases">
        <title>Complete sequence of chromosome of Methylobacterium chloromethanicum CM4.</title>
        <authorList>
            <consortium name="US DOE Joint Genome Institute"/>
            <person name="Lucas S."/>
            <person name="Copeland A."/>
            <person name="Lapidus A."/>
            <person name="Glavina del Rio T."/>
            <person name="Dalin E."/>
            <person name="Tice H."/>
            <person name="Bruce D."/>
            <person name="Goodwin L."/>
            <person name="Pitluck S."/>
            <person name="Chertkov O."/>
            <person name="Brettin T."/>
            <person name="Detter J.C."/>
            <person name="Han C."/>
            <person name="Larimer F."/>
            <person name="Land M."/>
            <person name="Hauser L."/>
            <person name="Kyrpides N."/>
            <person name="Mikhailova N."/>
            <person name="Marx C."/>
            <person name="Richardson P."/>
        </authorList>
    </citation>
    <scope>NUCLEOTIDE SEQUENCE [LARGE SCALE GENOMIC DNA]</scope>
    <source>
        <strain evidence="3">CM4 / NCIMB 13688</strain>
    </source>
</reference>
<feature type="region of interest" description="Disordered" evidence="1">
    <location>
        <begin position="357"/>
        <end position="390"/>
    </location>
</feature>
<sequence>MLCSWYAGKGLESIASFFAIMFLSFSANALAPGKQTLEALARNARSDQPYAVVISPNSRENVRNRQLEADSYTQRLRELGFAVTTIGPSRRFDADAAIRDLANIPRGSNVAVVVPAPAYADADDIFILAQDSAETATNDTTSMASEALSLSFLSRAISKSRPTQFIVLIPHCRRVDNPQALCPAESLARSGGASVIAANNSNLETDWEGISYDKILPLMTQEGLTYAALYNRISAATTGAGITMSRSLNLSTEFMFAPLNFFQNISTPCNSNRTGAISLTLARARVSACETAVATWPYAREFVQAHEFALEQLAFAETETFCGPLLQSSLAVYRERYPAGSFISQIERRLTDCEKRRVEKGRQKDREAENVRRQDRKQNQADQPQLDSRTSSNVGSWFVIMGSYPSAERFKAVAKQNWLDAQGINAQLIATNNYPGLTSGLTIVSQGPYSKDVAQRRLNQVKSVARDAYIKSAY</sequence>
<evidence type="ECO:0000313" key="3">
    <source>
        <dbReference type="Proteomes" id="UP000002385"/>
    </source>
</evidence>
<gene>
    <name evidence="2" type="ordered locus">Mchl_1971</name>
</gene>
<reference evidence="2 3" key="2">
    <citation type="journal article" date="2012" name="J. Bacteriol.">
        <title>Complete genome sequences of six strains of the genus Methylobacterium.</title>
        <authorList>
            <person name="Marx C.J."/>
            <person name="Bringel F."/>
            <person name="Chistoserdova L."/>
            <person name="Moulin L."/>
            <person name="Farhan Ul Haque M."/>
            <person name="Fleischman D.E."/>
            <person name="Gruffaz C."/>
            <person name="Jourand P."/>
            <person name="Knief C."/>
            <person name="Lee M.C."/>
            <person name="Muller E.E."/>
            <person name="Nadalig T."/>
            <person name="Peyraud R."/>
            <person name="Roselli S."/>
            <person name="Russ L."/>
            <person name="Goodwin L.A."/>
            <person name="Ivanova N."/>
            <person name="Kyrpides N."/>
            <person name="Lajus A."/>
            <person name="Land M.L."/>
            <person name="Medigue C."/>
            <person name="Mikhailova N."/>
            <person name="Nolan M."/>
            <person name="Woyke T."/>
            <person name="Stolyar S."/>
            <person name="Vorholt J.A."/>
            <person name="Vuilleumier S."/>
        </authorList>
    </citation>
    <scope>NUCLEOTIDE SEQUENCE [LARGE SCALE GENOMIC DNA]</scope>
    <source>
        <strain evidence="3">CM4 / NCIMB 13688</strain>
    </source>
</reference>
<feature type="compositionally biased region" description="Polar residues" evidence="1">
    <location>
        <begin position="380"/>
        <end position="390"/>
    </location>
</feature>
<dbReference type="KEGG" id="mch:Mchl_1971"/>
<organism evidence="2 3">
    <name type="scientific">Methylorubrum extorquens (strain CM4 / NCIMB 13688)</name>
    <name type="common">Methylobacterium extorquens</name>
    <dbReference type="NCBI Taxonomy" id="440085"/>
    <lineage>
        <taxon>Bacteria</taxon>
        <taxon>Pseudomonadati</taxon>
        <taxon>Pseudomonadota</taxon>
        <taxon>Alphaproteobacteria</taxon>
        <taxon>Hyphomicrobiales</taxon>
        <taxon>Methylobacteriaceae</taxon>
        <taxon>Methylorubrum</taxon>
    </lineage>
</organism>
<protein>
    <recommendedName>
        <fullName evidence="4">SPOR domain-containing protein</fullName>
    </recommendedName>
</protein>
<dbReference type="AlphaFoldDB" id="B7KW06"/>
<evidence type="ECO:0000256" key="1">
    <source>
        <dbReference type="SAM" id="MobiDB-lite"/>
    </source>
</evidence>
<evidence type="ECO:0000313" key="2">
    <source>
        <dbReference type="EMBL" id="ACK82822.1"/>
    </source>
</evidence>